<accession>A0A8D2ITS5</accession>
<dbReference type="GO" id="GO:0007267">
    <property type="term" value="P:cell-cell signaling"/>
    <property type="evidence" value="ECO:0007669"/>
    <property type="project" value="TreeGrafter"/>
</dbReference>
<keyword evidence="6" id="KW-0340">Growth factor binding</keyword>
<evidence type="ECO:0000256" key="5">
    <source>
        <dbReference type="ARBA" id="ARBA00023157"/>
    </source>
</evidence>
<dbReference type="GO" id="GO:0019838">
    <property type="term" value="F:growth factor binding"/>
    <property type="evidence" value="ECO:0007669"/>
    <property type="project" value="UniProtKB-KW"/>
</dbReference>
<name>A0A8D2ITS5_VARKO</name>
<feature type="chain" id="PRO_5034390691" evidence="8">
    <location>
        <begin position="17"/>
        <end position="219"/>
    </location>
</feature>
<reference evidence="9" key="2">
    <citation type="submission" date="2025-09" db="UniProtKB">
        <authorList>
            <consortium name="Ensembl"/>
        </authorList>
    </citation>
    <scope>IDENTIFICATION</scope>
</reference>
<keyword evidence="3" id="KW-0964">Secreted</keyword>
<comment type="subcellular location">
    <subcellularLocation>
        <location evidence="1">Secreted</location>
    </subcellularLocation>
</comment>
<evidence type="ECO:0000256" key="4">
    <source>
        <dbReference type="ARBA" id="ARBA00022729"/>
    </source>
</evidence>
<keyword evidence="10" id="KW-1185">Reference proteome</keyword>
<evidence type="ECO:0000256" key="8">
    <source>
        <dbReference type="SAM" id="SignalP"/>
    </source>
</evidence>
<keyword evidence="5" id="KW-1015">Disulfide bond</keyword>
<evidence type="ECO:0000313" key="10">
    <source>
        <dbReference type="Proteomes" id="UP000694545"/>
    </source>
</evidence>
<keyword evidence="4 8" id="KW-0732">Signal</keyword>
<dbReference type="AlphaFoldDB" id="A0A8D2ITS5"/>
<proteinExistence type="inferred from homology"/>
<dbReference type="Pfam" id="PF06473">
    <property type="entry name" value="FGF-BP1"/>
    <property type="match status" value="1"/>
</dbReference>
<dbReference type="GO" id="GO:0005576">
    <property type="term" value="C:extracellular region"/>
    <property type="evidence" value="ECO:0007669"/>
    <property type="project" value="UniProtKB-SubCell"/>
</dbReference>
<sequence>YSIWLLLTCEVLSCLGQNPRPKKRSNNEEINFQTRVKDACTMTVNGNGEMKLRIECRNQGKTYWCEYTGKPSVCHSFNNNPRIFWNQIAMELRKRINACHPNLVLKPPMCQKASPEAHMKQVAFSIKPNPRPIQQADIGNQAKMVQKQLPSSKQIKESQAGKGFLKKSGKPKPSSLPAIKPTQQGPGSEIDSEAMKLAREHCWESLHNVCSYIISIFRG</sequence>
<feature type="signal peptide" evidence="8">
    <location>
        <begin position="1"/>
        <end position="16"/>
    </location>
</feature>
<dbReference type="PANTHER" id="PTHR15258:SF1">
    <property type="entry name" value="FIBROBLAST GROWTH FACTOR-BINDING PROTEIN 2"/>
    <property type="match status" value="1"/>
</dbReference>
<dbReference type="InterPro" id="IPR010510">
    <property type="entry name" value="FGF1-bd"/>
</dbReference>
<evidence type="ECO:0000256" key="6">
    <source>
        <dbReference type="ARBA" id="ARBA00023183"/>
    </source>
</evidence>
<feature type="region of interest" description="Disordered" evidence="7">
    <location>
        <begin position="149"/>
        <end position="189"/>
    </location>
</feature>
<dbReference type="Proteomes" id="UP000694545">
    <property type="component" value="Unplaced"/>
</dbReference>
<reference evidence="9" key="1">
    <citation type="submission" date="2025-08" db="UniProtKB">
        <authorList>
            <consortium name="Ensembl"/>
        </authorList>
    </citation>
    <scope>IDENTIFICATION</scope>
</reference>
<dbReference type="Ensembl" id="ENSVKKT00000002549.1">
    <property type="protein sequence ID" value="ENSVKKP00000002476.1"/>
    <property type="gene ID" value="ENSVKKG00000001976.1"/>
</dbReference>
<organism evidence="9 10">
    <name type="scientific">Varanus komodoensis</name>
    <name type="common">Komodo dragon</name>
    <dbReference type="NCBI Taxonomy" id="61221"/>
    <lineage>
        <taxon>Eukaryota</taxon>
        <taxon>Metazoa</taxon>
        <taxon>Chordata</taxon>
        <taxon>Craniata</taxon>
        <taxon>Vertebrata</taxon>
        <taxon>Euteleostomi</taxon>
        <taxon>Lepidosauria</taxon>
        <taxon>Squamata</taxon>
        <taxon>Bifurcata</taxon>
        <taxon>Unidentata</taxon>
        <taxon>Episquamata</taxon>
        <taxon>Toxicofera</taxon>
        <taxon>Anguimorpha</taxon>
        <taxon>Paleoanguimorpha</taxon>
        <taxon>Varanoidea</taxon>
        <taxon>Varanidae</taxon>
        <taxon>Varanus</taxon>
    </lineage>
</organism>
<protein>
    <submittedName>
        <fullName evidence="9">Fibroblast growth factor binding protein 2</fullName>
    </submittedName>
</protein>
<dbReference type="OMA" id="MCRKATD"/>
<evidence type="ECO:0000256" key="3">
    <source>
        <dbReference type="ARBA" id="ARBA00022525"/>
    </source>
</evidence>
<evidence type="ECO:0000256" key="7">
    <source>
        <dbReference type="SAM" id="MobiDB-lite"/>
    </source>
</evidence>
<comment type="similarity">
    <text evidence="2">Belongs to the fibroblast growth factor-binding protein family.</text>
</comment>
<dbReference type="PANTHER" id="PTHR15258">
    <property type="entry name" value="FGF BINDING PROTEIN-RELATED"/>
    <property type="match status" value="1"/>
</dbReference>
<evidence type="ECO:0000313" key="9">
    <source>
        <dbReference type="Ensembl" id="ENSVKKP00000002476.1"/>
    </source>
</evidence>
<evidence type="ECO:0000256" key="2">
    <source>
        <dbReference type="ARBA" id="ARBA00008326"/>
    </source>
</evidence>
<evidence type="ECO:0000256" key="1">
    <source>
        <dbReference type="ARBA" id="ARBA00004613"/>
    </source>
</evidence>